<keyword evidence="2" id="KW-1185">Reference proteome</keyword>
<dbReference type="AlphaFoldDB" id="A0A1Q8CT80"/>
<comment type="caution">
    <text evidence="1">The sequence shown here is derived from an EMBL/GenBank/DDBJ whole genome shotgun (WGS) entry which is preliminary data.</text>
</comment>
<dbReference type="InterPro" id="IPR019587">
    <property type="entry name" value="Polyketide_cyclase/dehydratase"/>
</dbReference>
<dbReference type="OrthoDB" id="3419705at2"/>
<reference evidence="1 2" key="1">
    <citation type="submission" date="2016-12" db="EMBL/GenBank/DDBJ databases">
        <title>The draft genome sequence of Actinophytocola sp. 11-183.</title>
        <authorList>
            <person name="Wang W."/>
            <person name="Yuan L."/>
        </authorList>
    </citation>
    <scope>NUCLEOTIDE SEQUENCE [LARGE SCALE GENOMIC DNA]</scope>
    <source>
        <strain evidence="1 2">11-183</strain>
    </source>
</reference>
<dbReference type="Proteomes" id="UP000185596">
    <property type="component" value="Unassembled WGS sequence"/>
</dbReference>
<sequence>MTELSIWTARRSVTIAAPPRRVYQLVADIDRWPALFGAVRAVEHLGVDATGERLRLWGTVGGRTGSWLSSRAANPKRLQVRFRHESVLPPLVSLGGLWLVVPKGGGSHVELAHYFRVVDDSPAEASRLEQVIAATSGTLLASLREAAEGRWLPLAQPVEVMPA</sequence>
<gene>
    <name evidence="1" type="ORF">BU204_11525</name>
</gene>
<dbReference type="InterPro" id="IPR023393">
    <property type="entry name" value="START-like_dom_sf"/>
</dbReference>
<dbReference type="Gene3D" id="3.30.530.20">
    <property type="match status" value="1"/>
</dbReference>
<dbReference type="SUPFAM" id="SSF55961">
    <property type="entry name" value="Bet v1-like"/>
    <property type="match status" value="1"/>
</dbReference>
<evidence type="ECO:0000313" key="1">
    <source>
        <dbReference type="EMBL" id="OLF17547.1"/>
    </source>
</evidence>
<organism evidence="1 2">
    <name type="scientific">Actinophytocola xanthii</name>
    <dbReference type="NCBI Taxonomy" id="1912961"/>
    <lineage>
        <taxon>Bacteria</taxon>
        <taxon>Bacillati</taxon>
        <taxon>Actinomycetota</taxon>
        <taxon>Actinomycetes</taxon>
        <taxon>Pseudonocardiales</taxon>
        <taxon>Pseudonocardiaceae</taxon>
    </lineage>
</organism>
<evidence type="ECO:0008006" key="3">
    <source>
        <dbReference type="Google" id="ProtNLM"/>
    </source>
</evidence>
<dbReference type="STRING" id="1912961.BU204_11525"/>
<dbReference type="Pfam" id="PF10604">
    <property type="entry name" value="Polyketide_cyc2"/>
    <property type="match status" value="1"/>
</dbReference>
<accession>A0A1Q8CT80</accession>
<dbReference type="CDD" id="cd08861">
    <property type="entry name" value="OtcD1_ARO-CYC_like"/>
    <property type="match status" value="1"/>
</dbReference>
<evidence type="ECO:0000313" key="2">
    <source>
        <dbReference type="Proteomes" id="UP000185596"/>
    </source>
</evidence>
<dbReference type="EMBL" id="MSIE01000016">
    <property type="protein sequence ID" value="OLF17547.1"/>
    <property type="molecule type" value="Genomic_DNA"/>
</dbReference>
<dbReference type="RefSeq" id="WP_075125598.1">
    <property type="nucleotide sequence ID" value="NZ_MSIE01000016.1"/>
</dbReference>
<proteinExistence type="predicted"/>
<protein>
    <recommendedName>
        <fullName evidence="3">Coenzyme Q-binding protein COQ10 START domain-containing protein</fullName>
    </recommendedName>
</protein>
<name>A0A1Q8CT80_9PSEU</name>